<evidence type="ECO:0000313" key="10">
    <source>
        <dbReference type="EMBL" id="GAA2196214.1"/>
    </source>
</evidence>
<protein>
    <recommendedName>
        <fullName evidence="7">Neutral metalloproteinase</fullName>
        <ecNumber evidence="7">3.4.24.-</ecNumber>
    </recommendedName>
</protein>
<evidence type="ECO:0000256" key="1">
    <source>
        <dbReference type="ARBA" id="ARBA00009388"/>
    </source>
</evidence>
<evidence type="ECO:0000259" key="8">
    <source>
        <dbReference type="Pfam" id="PF01447"/>
    </source>
</evidence>
<dbReference type="CDD" id="cd09597">
    <property type="entry name" value="M4_TLP"/>
    <property type="match status" value="1"/>
</dbReference>
<name>A0ABN3BI21_9MICC</name>
<dbReference type="RefSeq" id="WP_344297343.1">
    <property type="nucleotide sequence ID" value="NZ_BAAAQW010000001.1"/>
</dbReference>
<comment type="similarity">
    <text evidence="1 7">Belongs to the peptidase M4 family.</text>
</comment>
<comment type="cofactor">
    <cofactor evidence="7">
        <name>Zn(2+)</name>
        <dbReference type="ChEBI" id="CHEBI:29105"/>
    </cofactor>
</comment>
<accession>A0ABN3BI21</accession>
<sequence>MLKTTRRALCSIAPPDLLAYVAVHGELPEREAAVRALTTTAAIHSQRSVMGHLIRQLDLKVGPMIGFGVTPGSRLTVYDAKNKGRSFLPGVRMRGAGEPAVADVAVNQAYDGSNTTYEFYRNVYGRNSVDDEGLELVSSVHFSTGYDNAMWDGTQMVYGDGSGRIFQTGALTRALDVIGHELTHGVTQFTAGLAYSKQSGALNESFSDVFGSLVKQYSLKQTADKADWLIGEGTLVPTLGTALRSMSKPGTAWSGDRQPAHMKDYVDLPDDEDPHHDNGGVHINSGIPNHAFYLAATTIGGNAWEVTGKIWYETLTRRLHQTAQFEDAANATVDVAGQLFGQPEQKAVSDAWKGVGVLT</sequence>
<gene>
    <name evidence="10" type="ORF">GCM10009849_00460</name>
</gene>
<evidence type="ECO:0000256" key="7">
    <source>
        <dbReference type="RuleBase" id="RU366073"/>
    </source>
</evidence>
<comment type="function">
    <text evidence="7">Extracellular zinc metalloprotease.</text>
</comment>
<dbReference type="PRINTS" id="PR00730">
    <property type="entry name" value="THERMOLYSIN"/>
</dbReference>
<dbReference type="InterPro" id="IPR027268">
    <property type="entry name" value="Peptidase_M4/M1_CTD_sf"/>
</dbReference>
<dbReference type="SUPFAM" id="SSF55486">
    <property type="entry name" value="Metalloproteases ('zincins'), catalytic domain"/>
    <property type="match status" value="1"/>
</dbReference>
<proteinExistence type="inferred from homology"/>
<organism evidence="10 11">
    <name type="scientific">Sinomonas flava</name>
    <dbReference type="NCBI Taxonomy" id="496857"/>
    <lineage>
        <taxon>Bacteria</taxon>
        <taxon>Bacillati</taxon>
        <taxon>Actinomycetota</taxon>
        <taxon>Actinomycetes</taxon>
        <taxon>Micrococcales</taxon>
        <taxon>Micrococcaceae</taxon>
        <taxon>Sinomonas</taxon>
    </lineage>
</organism>
<dbReference type="InterPro" id="IPR052759">
    <property type="entry name" value="Metalloprotease_M4"/>
</dbReference>
<dbReference type="InterPro" id="IPR001570">
    <property type="entry name" value="Peptidase_M4_C_domain"/>
</dbReference>
<comment type="subcellular location">
    <subcellularLocation>
        <location evidence="7">Secreted</location>
    </subcellularLocation>
</comment>
<evidence type="ECO:0000256" key="4">
    <source>
        <dbReference type="ARBA" id="ARBA00022801"/>
    </source>
</evidence>
<keyword evidence="7" id="KW-0964">Secreted</keyword>
<reference evidence="10 11" key="1">
    <citation type="journal article" date="2019" name="Int. J. Syst. Evol. Microbiol.">
        <title>The Global Catalogue of Microorganisms (GCM) 10K type strain sequencing project: providing services to taxonomists for standard genome sequencing and annotation.</title>
        <authorList>
            <consortium name="The Broad Institute Genomics Platform"/>
            <consortium name="The Broad Institute Genome Sequencing Center for Infectious Disease"/>
            <person name="Wu L."/>
            <person name="Ma J."/>
        </authorList>
    </citation>
    <scope>NUCLEOTIDE SEQUENCE [LARGE SCALE GENOMIC DNA]</scope>
    <source>
        <strain evidence="10 11">JCM 16034</strain>
    </source>
</reference>
<dbReference type="Proteomes" id="UP001500432">
    <property type="component" value="Unassembled WGS sequence"/>
</dbReference>
<keyword evidence="2 7" id="KW-0645">Protease</keyword>
<keyword evidence="11" id="KW-1185">Reference proteome</keyword>
<dbReference type="Pfam" id="PF01447">
    <property type="entry name" value="Peptidase_M4"/>
    <property type="match status" value="1"/>
</dbReference>
<evidence type="ECO:0000256" key="5">
    <source>
        <dbReference type="ARBA" id="ARBA00022833"/>
    </source>
</evidence>
<evidence type="ECO:0000256" key="2">
    <source>
        <dbReference type="ARBA" id="ARBA00022670"/>
    </source>
</evidence>
<keyword evidence="5 7" id="KW-0862">Zinc</keyword>
<dbReference type="InterPro" id="IPR023612">
    <property type="entry name" value="Peptidase_M4"/>
</dbReference>
<dbReference type="PANTHER" id="PTHR43579">
    <property type="match status" value="1"/>
</dbReference>
<evidence type="ECO:0000256" key="6">
    <source>
        <dbReference type="ARBA" id="ARBA00023049"/>
    </source>
</evidence>
<dbReference type="Gene3D" id="1.10.390.10">
    <property type="entry name" value="Neutral Protease Domain 2"/>
    <property type="match status" value="1"/>
</dbReference>
<dbReference type="Pfam" id="PF02868">
    <property type="entry name" value="Peptidase_M4_C"/>
    <property type="match status" value="1"/>
</dbReference>
<dbReference type="EC" id="3.4.24.-" evidence="7"/>
<comment type="caution">
    <text evidence="10">The sequence shown here is derived from an EMBL/GenBank/DDBJ whole genome shotgun (WGS) entry which is preliminary data.</text>
</comment>
<evidence type="ECO:0000313" key="11">
    <source>
        <dbReference type="Proteomes" id="UP001500432"/>
    </source>
</evidence>
<dbReference type="Gene3D" id="3.10.170.10">
    <property type="match status" value="1"/>
</dbReference>
<keyword evidence="3" id="KW-0479">Metal-binding</keyword>
<dbReference type="PANTHER" id="PTHR43579:SF1">
    <property type="entry name" value="NEUTRAL METALLOPROTEINASE"/>
    <property type="match status" value="1"/>
</dbReference>
<evidence type="ECO:0000256" key="3">
    <source>
        <dbReference type="ARBA" id="ARBA00022723"/>
    </source>
</evidence>
<dbReference type="EMBL" id="BAAAQW010000001">
    <property type="protein sequence ID" value="GAA2196214.1"/>
    <property type="molecule type" value="Genomic_DNA"/>
</dbReference>
<dbReference type="InterPro" id="IPR013856">
    <property type="entry name" value="Peptidase_M4_domain"/>
</dbReference>
<keyword evidence="6 7" id="KW-0482">Metalloprotease</keyword>
<keyword evidence="4 7" id="KW-0378">Hydrolase</keyword>
<feature type="domain" description="Peptidase M4 C-terminal" evidence="9">
    <location>
        <begin position="191"/>
        <end position="357"/>
    </location>
</feature>
<feature type="domain" description="Peptidase M4" evidence="8">
    <location>
        <begin position="103"/>
        <end position="188"/>
    </location>
</feature>
<evidence type="ECO:0000259" key="9">
    <source>
        <dbReference type="Pfam" id="PF02868"/>
    </source>
</evidence>